<name>A0A6C0AY95_9ZZZZ</name>
<reference evidence="1" key="1">
    <citation type="journal article" date="2020" name="Nature">
        <title>Giant virus diversity and host interactions through global metagenomics.</title>
        <authorList>
            <person name="Schulz F."/>
            <person name="Roux S."/>
            <person name="Paez-Espino D."/>
            <person name="Jungbluth S."/>
            <person name="Walsh D.A."/>
            <person name="Denef V.J."/>
            <person name="McMahon K.D."/>
            <person name="Konstantinidis K.T."/>
            <person name="Eloe-Fadrosh E.A."/>
            <person name="Kyrpides N.C."/>
            <person name="Woyke T."/>
        </authorList>
    </citation>
    <scope>NUCLEOTIDE SEQUENCE</scope>
    <source>
        <strain evidence="1">GVMAG-S-ERX556022-25</strain>
    </source>
</reference>
<organism evidence="1">
    <name type="scientific">viral metagenome</name>
    <dbReference type="NCBI Taxonomy" id="1070528"/>
    <lineage>
        <taxon>unclassified sequences</taxon>
        <taxon>metagenomes</taxon>
        <taxon>organismal metagenomes</taxon>
    </lineage>
</organism>
<dbReference type="EMBL" id="MN738808">
    <property type="protein sequence ID" value="QHS84496.1"/>
    <property type="molecule type" value="Genomic_DNA"/>
</dbReference>
<dbReference type="AlphaFoldDB" id="A0A6C0AY95"/>
<proteinExistence type="predicted"/>
<evidence type="ECO:0000313" key="1">
    <source>
        <dbReference type="EMBL" id="QHS84496.1"/>
    </source>
</evidence>
<evidence type="ECO:0008006" key="2">
    <source>
        <dbReference type="Google" id="ProtNLM"/>
    </source>
</evidence>
<protein>
    <recommendedName>
        <fullName evidence="2">Alpha/beta hydrolase fold-5 domain-containing protein</fullName>
    </recommendedName>
</protein>
<accession>A0A6C0AY95</accession>
<sequence>MKTYHILSLIIGVVNGFFLNNLPIKIVNPIQYSPINDKLLQTNNFDSNNKFNRSIVFLPLVTNNELPVKLYNNFLNSIYNKEINVYTPTDDTIKNLFTKLKENNNNITIVSHSNSAIKAIEYSNNNDFINNLVLIDPLDLRNNNDKTEDIMEVTDINSINKNKKKSLLKLNNIDNLLIINSKKSNNWRLLPITFPIGFFSLKMTDIKISKNITKDIIKANYFGHFDIMDEGWSNFMHSTLSVGLDDRDSVKLEQYHTWLANKISDIVK</sequence>